<dbReference type="EMBL" id="MU155192">
    <property type="protein sequence ID" value="KAF9480564.1"/>
    <property type="molecule type" value="Genomic_DNA"/>
</dbReference>
<protein>
    <recommendedName>
        <fullName evidence="3">F-box domain-containing protein</fullName>
    </recommendedName>
</protein>
<name>A0A9P6D1N1_9AGAR</name>
<dbReference type="SUPFAM" id="SSF52047">
    <property type="entry name" value="RNI-like"/>
    <property type="match status" value="1"/>
</dbReference>
<sequence>MDISSVIPSKSRSRGPIENLPIDVLREIFTLCLPRIPLDDAFQPNLHEAPMLLCHICSFWRMVALTTPTLWNRLTYCFTVHQTTPQFGSWAFLEDQVEFVRWWQANHESIAPFLTISSDIVYSGYERDTVQEWVPVEEIDHFLEDYFMTAQYLDLDGFFWSRILKRAEGLGHDGYCFPNLHTVVERLSWGQLALPFLGPTLDKHPSRVRRLHVADTKLRFNDDTDINLWNWTSLTHISFVNVSMTPEFILTLLSAVPNLQWGHFDIGEWYELDDYKPVKYTLSHLHTLCISLCDEHCLTTLSLSSLFSRLHFRILDTLVLFSSSDSWRDHRAATELSTILMSAPNLMTLGLLGCFLSFGSNETEPLWKYTPKLTHLEIETTAFTQQNNISTAEVDAYISDVFSRNNGWFDLTHPACPIHDIAVNIVGLSGDLKRVAEARFRDLNENVNVPNIGFQLSSRSMFDEIGAELREWSMLN</sequence>
<reference evidence="1" key="1">
    <citation type="submission" date="2020-11" db="EMBL/GenBank/DDBJ databases">
        <authorList>
            <consortium name="DOE Joint Genome Institute"/>
            <person name="Ahrendt S."/>
            <person name="Riley R."/>
            <person name="Andreopoulos W."/>
            <person name="Labutti K."/>
            <person name="Pangilinan J."/>
            <person name="Ruiz-Duenas F.J."/>
            <person name="Barrasa J.M."/>
            <person name="Sanchez-Garcia M."/>
            <person name="Camarero S."/>
            <person name="Miyauchi S."/>
            <person name="Serrano A."/>
            <person name="Linde D."/>
            <person name="Babiker R."/>
            <person name="Drula E."/>
            <person name="Ayuso-Fernandez I."/>
            <person name="Pacheco R."/>
            <person name="Padilla G."/>
            <person name="Ferreira P."/>
            <person name="Barriuso J."/>
            <person name="Kellner H."/>
            <person name="Castanera R."/>
            <person name="Alfaro M."/>
            <person name="Ramirez L."/>
            <person name="Pisabarro A.G."/>
            <person name="Kuo A."/>
            <person name="Tritt A."/>
            <person name="Lipzen A."/>
            <person name="He G."/>
            <person name="Yan M."/>
            <person name="Ng V."/>
            <person name="Cullen D."/>
            <person name="Martin F."/>
            <person name="Rosso M.-N."/>
            <person name="Henrissat B."/>
            <person name="Hibbett D."/>
            <person name="Martinez A.T."/>
            <person name="Grigoriev I.V."/>
        </authorList>
    </citation>
    <scope>NUCLEOTIDE SEQUENCE</scope>
    <source>
        <strain evidence="1">CIRM-BRFM 674</strain>
    </source>
</reference>
<dbReference type="OrthoDB" id="2934276at2759"/>
<proteinExistence type="predicted"/>
<evidence type="ECO:0000313" key="2">
    <source>
        <dbReference type="Proteomes" id="UP000807469"/>
    </source>
</evidence>
<dbReference type="Proteomes" id="UP000807469">
    <property type="component" value="Unassembled WGS sequence"/>
</dbReference>
<comment type="caution">
    <text evidence="1">The sequence shown here is derived from an EMBL/GenBank/DDBJ whole genome shotgun (WGS) entry which is preliminary data.</text>
</comment>
<dbReference type="Gene3D" id="3.80.10.10">
    <property type="entry name" value="Ribonuclease Inhibitor"/>
    <property type="match status" value="1"/>
</dbReference>
<gene>
    <name evidence="1" type="ORF">BDN70DRAFT_877394</name>
</gene>
<evidence type="ECO:0008006" key="3">
    <source>
        <dbReference type="Google" id="ProtNLM"/>
    </source>
</evidence>
<keyword evidence="2" id="KW-1185">Reference proteome</keyword>
<dbReference type="InterPro" id="IPR032675">
    <property type="entry name" value="LRR_dom_sf"/>
</dbReference>
<dbReference type="AlphaFoldDB" id="A0A9P6D1N1"/>
<evidence type="ECO:0000313" key="1">
    <source>
        <dbReference type="EMBL" id="KAF9480564.1"/>
    </source>
</evidence>
<organism evidence="1 2">
    <name type="scientific">Pholiota conissans</name>
    <dbReference type="NCBI Taxonomy" id="109636"/>
    <lineage>
        <taxon>Eukaryota</taxon>
        <taxon>Fungi</taxon>
        <taxon>Dikarya</taxon>
        <taxon>Basidiomycota</taxon>
        <taxon>Agaricomycotina</taxon>
        <taxon>Agaricomycetes</taxon>
        <taxon>Agaricomycetidae</taxon>
        <taxon>Agaricales</taxon>
        <taxon>Agaricineae</taxon>
        <taxon>Strophariaceae</taxon>
        <taxon>Pholiota</taxon>
    </lineage>
</organism>
<accession>A0A9P6D1N1</accession>